<feature type="compositionally biased region" description="Polar residues" evidence="6">
    <location>
        <begin position="1"/>
        <end position="20"/>
    </location>
</feature>
<feature type="compositionally biased region" description="Polar residues" evidence="6">
    <location>
        <begin position="57"/>
        <end position="68"/>
    </location>
</feature>
<evidence type="ECO:0000256" key="2">
    <source>
        <dbReference type="ARBA" id="ARBA00010596"/>
    </source>
</evidence>
<feature type="region of interest" description="Disordered" evidence="6">
    <location>
        <begin position="110"/>
        <end position="132"/>
    </location>
</feature>
<keyword evidence="10" id="KW-1185">Reference proteome</keyword>
<reference evidence="9 10" key="1">
    <citation type="journal article" date="2020" name="J. Phycol.">
        <title>Comparative genome analysis reveals Cyanidiococcus gen. nov., a new extremophilic red algal genus sister to Cyanidioschyzon (Cyanidioschyzonaceae, Rhodophyta).</title>
        <authorList>
            <person name="Liu S.-L."/>
            <person name="Chiang Y.-R."/>
            <person name="Yoon H.S."/>
            <person name="Fu H.-Y."/>
        </authorList>
    </citation>
    <scope>NUCLEOTIDE SEQUENCE [LARGE SCALE GENOMIC DNA]</scope>
    <source>
        <strain evidence="9 10">THAL066</strain>
    </source>
</reference>
<protein>
    <recommendedName>
        <fullName evidence="8">Yip1 domain-containing protein</fullName>
    </recommendedName>
</protein>
<feature type="compositionally biased region" description="Basic and acidic residues" evidence="6">
    <location>
        <begin position="40"/>
        <end position="51"/>
    </location>
</feature>
<feature type="domain" description="Yip1" evidence="8">
    <location>
        <begin position="221"/>
        <end position="356"/>
    </location>
</feature>
<comment type="subcellular location">
    <subcellularLocation>
        <location evidence="1">Membrane</location>
        <topology evidence="1">Multi-pass membrane protein</topology>
    </subcellularLocation>
</comment>
<dbReference type="Proteomes" id="UP000530660">
    <property type="component" value="Unassembled WGS sequence"/>
</dbReference>
<evidence type="ECO:0000313" key="9">
    <source>
        <dbReference type="EMBL" id="KAF6004276.1"/>
    </source>
</evidence>
<feature type="transmembrane region" description="Helical" evidence="7">
    <location>
        <begin position="388"/>
        <end position="411"/>
    </location>
</feature>
<comment type="similarity">
    <text evidence="2">Belongs to the YIP1 family.</text>
</comment>
<evidence type="ECO:0000256" key="7">
    <source>
        <dbReference type="SAM" id="Phobius"/>
    </source>
</evidence>
<feature type="transmembrane region" description="Helical" evidence="7">
    <location>
        <begin position="308"/>
        <end position="333"/>
    </location>
</feature>
<evidence type="ECO:0000256" key="1">
    <source>
        <dbReference type="ARBA" id="ARBA00004141"/>
    </source>
</evidence>
<accession>A0A7J7IMD9</accession>
<keyword evidence="3 7" id="KW-0812">Transmembrane</keyword>
<dbReference type="InterPro" id="IPR006977">
    <property type="entry name" value="Yip1_dom"/>
</dbReference>
<dbReference type="GO" id="GO:0016192">
    <property type="term" value="P:vesicle-mediated transport"/>
    <property type="evidence" value="ECO:0007669"/>
    <property type="project" value="InterPro"/>
</dbReference>
<dbReference type="PANTHER" id="PTHR12822">
    <property type="entry name" value="PROTEIN YIPF"/>
    <property type="match status" value="1"/>
</dbReference>
<feature type="region of interest" description="Disordered" evidence="6">
    <location>
        <begin position="1"/>
        <end position="68"/>
    </location>
</feature>
<feature type="transmembrane region" description="Helical" evidence="7">
    <location>
        <begin position="340"/>
        <end position="359"/>
    </location>
</feature>
<sequence>MGAQPQNSRGFEPDTYSQLRHSVPLDPEDEEDPLVLEYAAPRRENDHRDEPEGFTAVSGNQRFPAGTQTGFRFEPARWEPVELKEESNLVFYEGEEYSAHSVDIDEIQEQPREPQRRAAAAAEHGPAPGETSWASAPVQFLWTFLLRVLGPYFEIDSDDVMLRLSRALIPLQPLLAEKMSTGAFTSRLRKLWGRLRAAPNSESAETDDTSAVQEDHKPYSNKADLYGPFWIATTLILLFSMSSSISSLIRRAWLGQSVVIQVQGPIWKRSDVIGVTISAAVIYGYEILAATLFWALRRFLFRSQGPAPVWATSACVFGYALSPLIPAAVLALFPHRLFQIVVLLVASGISSSFLMRNLLIEPLAGEATTGDATTSSTATVQWPWNRQVLIPALIMAVFQAGLAIWCIFFLAL</sequence>
<feature type="transmembrane region" description="Helical" evidence="7">
    <location>
        <begin position="270"/>
        <end position="296"/>
    </location>
</feature>
<keyword evidence="4 7" id="KW-1133">Transmembrane helix</keyword>
<proteinExistence type="inferred from homology"/>
<organism evidence="9 10">
    <name type="scientific">Cyanidiococcus yangmingshanensis</name>
    <dbReference type="NCBI Taxonomy" id="2690220"/>
    <lineage>
        <taxon>Eukaryota</taxon>
        <taxon>Rhodophyta</taxon>
        <taxon>Bangiophyceae</taxon>
        <taxon>Cyanidiales</taxon>
        <taxon>Cyanidiaceae</taxon>
        <taxon>Cyanidiococcus</taxon>
    </lineage>
</organism>
<dbReference type="PANTHER" id="PTHR12822:SF2">
    <property type="entry name" value="PROTEIN YIPF"/>
    <property type="match status" value="1"/>
</dbReference>
<gene>
    <name evidence="9" type="ORF">F1559_004628</name>
</gene>
<dbReference type="GO" id="GO:0005794">
    <property type="term" value="C:Golgi apparatus"/>
    <property type="evidence" value="ECO:0007669"/>
    <property type="project" value="InterPro"/>
</dbReference>
<dbReference type="GO" id="GO:0031267">
    <property type="term" value="F:small GTPase binding"/>
    <property type="evidence" value="ECO:0007669"/>
    <property type="project" value="InterPro"/>
</dbReference>
<dbReference type="GO" id="GO:0016020">
    <property type="term" value="C:membrane"/>
    <property type="evidence" value="ECO:0007669"/>
    <property type="project" value="UniProtKB-SubCell"/>
</dbReference>
<evidence type="ECO:0000256" key="3">
    <source>
        <dbReference type="ARBA" id="ARBA00022692"/>
    </source>
</evidence>
<keyword evidence="5 7" id="KW-0472">Membrane</keyword>
<evidence type="ECO:0000259" key="8">
    <source>
        <dbReference type="Pfam" id="PF04893"/>
    </source>
</evidence>
<evidence type="ECO:0000256" key="4">
    <source>
        <dbReference type="ARBA" id="ARBA00022989"/>
    </source>
</evidence>
<name>A0A7J7IMD9_9RHOD</name>
<dbReference type="OrthoDB" id="10256463at2759"/>
<comment type="caution">
    <text evidence="9">The sequence shown here is derived from an EMBL/GenBank/DDBJ whole genome shotgun (WGS) entry which is preliminary data.</text>
</comment>
<evidence type="ECO:0000313" key="10">
    <source>
        <dbReference type="Proteomes" id="UP000530660"/>
    </source>
</evidence>
<dbReference type="InterPro" id="IPR039765">
    <property type="entry name" value="Yip5/YIPF1/YIPF2"/>
</dbReference>
<feature type="transmembrane region" description="Helical" evidence="7">
    <location>
        <begin position="229"/>
        <end position="249"/>
    </location>
</feature>
<dbReference type="EMBL" id="VWRR01000004">
    <property type="protein sequence ID" value="KAF6004276.1"/>
    <property type="molecule type" value="Genomic_DNA"/>
</dbReference>
<evidence type="ECO:0000256" key="6">
    <source>
        <dbReference type="SAM" id="MobiDB-lite"/>
    </source>
</evidence>
<dbReference type="Pfam" id="PF04893">
    <property type="entry name" value="Yip1"/>
    <property type="match status" value="1"/>
</dbReference>
<feature type="compositionally biased region" description="Low complexity" evidence="6">
    <location>
        <begin position="117"/>
        <end position="130"/>
    </location>
</feature>
<dbReference type="AlphaFoldDB" id="A0A7J7IMD9"/>
<evidence type="ECO:0000256" key="5">
    <source>
        <dbReference type="ARBA" id="ARBA00023136"/>
    </source>
</evidence>